<feature type="compositionally biased region" description="Low complexity" evidence="1">
    <location>
        <begin position="1"/>
        <end position="22"/>
    </location>
</feature>
<gene>
    <name evidence="2" type="ORF">ALC56_09561</name>
</gene>
<evidence type="ECO:0000313" key="3">
    <source>
        <dbReference type="Proteomes" id="UP000078541"/>
    </source>
</evidence>
<accession>A0A151JU89</accession>
<proteinExistence type="predicted"/>
<dbReference type="Proteomes" id="UP000078541">
    <property type="component" value="Unassembled WGS sequence"/>
</dbReference>
<protein>
    <submittedName>
        <fullName evidence="2">Uncharacterized protein</fullName>
    </submittedName>
</protein>
<dbReference type="AlphaFoldDB" id="A0A151JU89"/>
<dbReference type="EMBL" id="KQ981760">
    <property type="protein sequence ID" value="KYN36092.1"/>
    <property type="molecule type" value="Genomic_DNA"/>
</dbReference>
<sequence>MSSDSDNSSNESTDGDNSSNESTDSDLSHVFLDTDSDLYCYDRLLPSSTLVTSCIKEKSYWNLATHHLRREIRNHCSRKILWIKSISTFVADATRSAKSTTKNYELFGTSDL</sequence>
<evidence type="ECO:0000256" key="1">
    <source>
        <dbReference type="SAM" id="MobiDB-lite"/>
    </source>
</evidence>
<organism evidence="2 3">
    <name type="scientific">Trachymyrmex septentrionalis</name>
    <dbReference type="NCBI Taxonomy" id="34720"/>
    <lineage>
        <taxon>Eukaryota</taxon>
        <taxon>Metazoa</taxon>
        <taxon>Ecdysozoa</taxon>
        <taxon>Arthropoda</taxon>
        <taxon>Hexapoda</taxon>
        <taxon>Insecta</taxon>
        <taxon>Pterygota</taxon>
        <taxon>Neoptera</taxon>
        <taxon>Endopterygota</taxon>
        <taxon>Hymenoptera</taxon>
        <taxon>Apocrita</taxon>
        <taxon>Aculeata</taxon>
        <taxon>Formicoidea</taxon>
        <taxon>Formicidae</taxon>
        <taxon>Myrmicinae</taxon>
        <taxon>Trachymyrmex</taxon>
    </lineage>
</organism>
<evidence type="ECO:0000313" key="2">
    <source>
        <dbReference type="EMBL" id="KYN36092.1"/>
    </source>
</evidence>
<keyword evidence="3" id="KW-1185">Reference proteome</keyword>
<reference evidence="2 3" key="1">
    <citation type="submission" date="2016-03" db="EMBL/GenBank/DDBJ databases">
        <title>Trachymyrmex septentrionalis WGS genome.</title>
        <authorList>
            <person name="Nygaard S."/>
            <person name="Hu H."/>
            <person name="Boomsma J."/>
            <person name="Zhang G."/>
        </authorList>
    </citation>
    <scope>NUCLEOTIDE SEQUENCE [LARGE SCALE GENOMIC DNA]</scope>
    <source>
        <strain evidence="2">Tsep2-gDNA-1</strain>
        <tissue evidence="2">Whole body</tissue>
    </source>
</reference>
<name>A0A151JU89_9HYME</name>
<feature type="region of interest" description="Disordered" evidence="1">
    <location>
        <begin position="1"/>
        <end position="26"/>
    </location>
</feature>